<proteinExistence type="predicted"/>
<comment type="caution">
    <text evidence="6">The sequence shown here is derived from an EMBL/GenBank/DDBJ whole genome shotgun (WGS) entry which is preliminary data.</text>
</comment>
<sequence>MGKPVKRRYDNTRRQAQVRATRAEVVAAGRQLFVERGYPATTVEAIAEASATPPATVYRLFGSKRGILSAVLDVAFVGDDEPVPFGERPAVRAALGERDPARLLDLFAHLARELLDRSAPVQHVLRTAAVVDPEAAAQLETTNRQRLEGQSRIAGVLADRGALAEDVDQRRAADLIYLLMSPEVHRILTVERGWSPEAYERWLATSLRASLLP</sequence>
<evidence type="ECO:0000313" key="7">
    <source>
        <dbReference type="Proteomes" id="UP001596174"/>
    </source>
</evidence>
<keyword evidence="1" id="KW-0805">Transcription regulation</keyword>
<evidence type="ECO:0000256" key="3">
    <source>
        <dbReference type="ARBA" id="ARBA00023163"/>
    </source>
</evidence>
<dbReference type="InterPro" id="IPR001647">
    <property type="entry name" value="HTH_TetR"/>
</dbReference>
<protein>
    <submittedName>
        <fullName evidence="6">TetR/AcrR family transcriptional regulator</fullName>
    </submittedName>
</protein>
<reference evidence="7" key="1">
    <citation type="journal article" date="2019" name="Int. J. Syst. Evol. Microbiol.">
        <title>The Global Catalogue of Microorganisms (GCM) 10K type strain sequencing project: providing services to taxonomists for standard genome sequencing and annotation.</title>
        <authorList>
            <consortium name="The Broad Institute Genomics Platform"/>
            <consortium name="The Broad Institute Genome Sequencing Center for Infectious Disease"/>
            <person name="Wu L."/>
            <person name="Ma J."/>
        </authorList>
    </citation>
    <scope>NUCLEOTIDE SEQUENCE [LARGE SCALE GENOMIC DNA]</scope>
    <source>
        <strain evidence="7">JCM 4816</strain>
    </source>
</reference>
<dbReference type="Gene3D" id="1.10.357.10">
    <property type="entry name" value="Tetracycline Repressor, domain 2"/>
    <property type="match status" value="1"/>
</dbReference>
<dbReference type="InterPro" id="IPR009057">
    <property type="entry name" value="Homeodomain-like_sf"/>
</dbReference>
<evidence type="ECO:0000256" key="1">
    <source>
        <dbReference type="ARBA" id="ARBA00023015"/>
    </source>
</evidence>
<accession>A0ABW1G529</accession>
<dbReference type="PANTHER" id="PTHR30055">
    <property type="entry name" value="HTH-TYPE TRANSCRIPTIONAL REGULATOR RUTR"/>
    <property type="match status" value="1"/>
</dbReference>
<feature type="DNA-binding region" description="H-T-H motif" evidence="4">
    <location>
        <begin position="42"/>
        <end position="61"/>
    </location>
</feature>
<dbReference type="EMBL" id="JBHSQJ010000075">
    <property type="protein sequence ID" value="MFC5909267.1"/>
    <property type="molecule type" value="Genomic_DNA"/>
</dbReference>
<dbReference type="Pfam" id="PF00440">
    <property type="entry name" value="TetR_N"/>
    <property type="match status" value="1"/>
</dbReference>
<dbReference type="PROSITE" id="PS50977">
    <property type="entry name" value="HTH_TETR_2"/>
    <property type="match status" value="1"/>
</dbReference>
<evidence type="ECO:0000313" key="6">
    <source>
        <dbReference type="EMBL" id="MFC5909267.1"/>
    </source>
</evidence>
<dbReference type="PRINTS" id="PR00455">
    <property type="entry name" value="HTHTETR"/>
</dbReference>
<dbReference type="SUPFAM" id="SSF46689">
    <property type="entry name" value="Homeodomain-like"/>
    <property type="match status" value="1"/>
</dbReference>
<dbReference type="RefSeq" id="WP_380584903.1">
    <property type="nucleotide sequence ID" value="NZ_JBHSQJ010000075.1"/>
</dbReference>
<feature type="domain" description="HTH tetR-type" evidence="5">
    <location>
        <begin position="19"/>
        <end position="79"/>
    </location>
</feature>
<keyword evidence="3" id="KW-0804">Transcription</keyword>
<keyword evidence="7" id="KW-1185">Reference proteome</keyword>
<dbReference type="PANTHER" id="PTHR30055:SF234">
    <property type="entry name" value="HTH-TYPE TRANSCRIPTIONAL REGULATOR BETI"/>
    <property type="match status" value="1"/>
</dbReference>
<dbReference type="Proteomes" id="UP001596174">
    <property type="component" value="Unassembled WGS sequence"/>
</dbReference>
<keyword evidence="2 4" id="KW-0238">DNA-binding</keyword>
<evidence type="ECO:0000256" key="4">
    <source>
        <dbReference type="PROSITE-ProRule" id="PRU00335"/>
    </source>
</evidence>
<dbReference type="InterPro" id="IPR050109">
    <property type="entry name" value="HTH-type_TetR-like_transc_reg"/>
</dbReference>
<name>A0ABW1G529_9ACTN</name>
<gene>
    <name evidence="6" type="ORF">ACFP3V_18840</name>
</gene>
<evidence type="ECO:0000256" key="2">
    <source>
        <dbReference type="ARBA" id="ARBA00023125"/>
    </source>
</evidence>
<evidence type="ECO:0000259" key="5">
    <source>
        <dbReference type="PROSITE" id="PS50977"/>
    </source>
</evidence>
<organism evidence="6 7">
    <name type="scientific">Streptacidiphilus monticola</name>
    <dbReference type="NCBI Taxonomy" id="2161674"/>
    <lineage>
        <taxon>Bacteria</taxon>
        <taxon>Bacillati</taxon>
        <taxon>Actinomycetota</taxon>
        <taxon>Actinomycetes</taxon>
        <taxon>Kitasatosporales</taxon>
        <taxon>Streptomycetaceae</taxon>
        <taxon>Streptacidiphilus</taxon>
    </lineage>
</organism>